<proteinExistence type="predicted"/>
<feature type="transmembrane region" description="Helical" evidence="1">
    <location>
        <begin position="61"/>
        <end position="88"/>
    </location>
</feature>
<protein>
    <recommendedName>
        <fullName evidence="4">Stage II sporulation protein M</fullName>
    </recommendedName>
</protein>
<dbReference type="KEGG" id="ape:APE_2485.1"/>
<keyword evidence="1" id="KW-1133">Transmembrane helix</keyword>
<gene>
    <name evidence="2" type="ordered locus">APE_2485.1</name>
</gene>
<dbReference type="STRING" id="272557.APE_2485.1"/>
<dbReference type="PATRIC" id="fig|272557.25.peg.1652"/>
<organism evidence="2 3">
    <name type="scientific">Aeropyrum pernix (strain ATCC 700893 / DSM 11879 / JCM 9820 / NBRC 100138 / K1)</name>
    <dbReference type="NCBI Taxonomy" id="272557"/>
    <lineage>
        <taxon>Archaea</taxon>
        <taxon>Thermoproteota</taxon>
        <taxon>Thermoprotei</taxon>
        <taxon>Desulfurococcales</taxon>
        <taxon>Desulfurococcaceae</taxon>
        <taxon>Aeropyrum</taxon>
    </lineage>
</organism>
<keyword evidence="1" id="KW-0812">Transmembrane</keyword>
<dbReference type="Pfam" id="PF01944">
    <property type="entry name" value="SpoIIM"/>
    <property type="match status" value="1"/>
</dbReference>
<keyword evidence="3" id="KW-1185">Reference proteome</keyword>
<evidence type="ECO:0000313" key="3">
    <source>
        <dbReference type="Proteomes" id="UP000002518"/>
    </source>
</evidence>
<dbReference type="EMBL" id="BA000002">
    <property type="protein sequence ID" value="BAA81501.2"/>
    <property type="molecule type" value="Genomic_DNA"/>
</dbReference>
<dbReference type="RefSeq" id="WP_010867039.1">
    <property type="nucleotide sequence ID" value="NC_000854.2"/>
</dbReference>
<dbReference type="eggNOG" id="arCOG01994">
    <property type="taxonomic scope" value="Archaea"/>
</dbReference>
<keyword evidence="1" id="KW-0472">Membrane</keyword>
<reference evidence="2 3" key="1">
    <citation type="journal article" date="1999" name="DNA Res.">
        <title>Complete genome sequence of an aerobic hyper-thermophilic crenarchaeon, Aeropyrum pernix K1.</title>
        <authorList>
            <person name="Kawarabayasi Y."/>
            <person name="Hino Y."/>
            <person name="Horikawa H."/>
            <person name="Yamazaki S."/>
            <person name="Haikawa Y."/>
            <person name="Jin-no K."/>
            <person name="Takahashi M."/>
            <person name="Sekine M."/>
            <person name="Baba S."/>
            <person name="Ankai A."/>
            <person name="Kosugi H."/>
            <person name="Hosoyama A."/>
            <person name="Fukui S."/>
            <person name="Nagai Y."/>
            <person name="Nishijima K."/>
            <person name="Nakazawa H."/>
            <person name="Takamiya M."/>
            <person name="Masuda S."/>
            <person name="Funahashi T."/>
            <person name="Tanaka T."/>
            <person name="Kudoh Y."/>
            <person name="Yamazaki J."/>
            <person name="Kushida N."/>
            <person name="Oguchi A."/>
            <person name="Aoki K."/>
            <person name="Kubota K."/>
            <person name="Nakamura Y."/>
            <person name="Nomura N."/>
            <person name="Sako Y."/>
            <person name="Kikuchi H."/>
        </authorList>
    </citation>
    <scope>NUCLEOTIDE SEQUENCE [LARGE SCALE GENOMIC DNA]</scope>
    <source>
        <strain evidence="3">ATCC 700893 / DSM 11879 / JCM 9820 / NBRC 100138 / K1</strain>
    </source>
</reference>
<dbReference type="PANTHER" id="PTHR35337">
    <property type="entry name" value="SLR1478 PROTEIN"/>
    <property type="match status" value="1"/>
</dbReference>
<feature type="transmembrane region" description="Helical" evidence="1">
    <location>
        <begin position="153"/>
        <end position="177"/>
    </location>
</feature>
<evidence type="ECO:0008006" key="4">
    <source>
        <dbReference type="Google" id="ProtNLM"/>
    </source>
</evidence>
<dbReference type="PANTHER" id="PTHR35337:SF1">
    <property type="entry name" value="SLR1478 PROTEIN"/>
    <property type="match status" value="1"/>
</dbReference>
<dbReference type="PIR" id="E72480">
    <property type="entry name" value="E72480"/>
</dbReference>
<evidence type="ECO:0000313" key="2">
    <source>
        <dbReference type="EMBL" id="BAA81501.2"/>
    </source>
</evidence>
<dbReference type="Proteomes" id="UP000002518">
    <property type="component" value="Chromosome"/>
</dbReference>
<dbReference type="AlphaFoldDB" id="Q9Y8Z9"/>
<feature type="transmembrane region" description="Helical" evidence="1">
    <location>
        <begin position="9"/>
        <end position="32"/>
    </location>
</feature>
<name>Q9Y8Z9_AERPE</name>
<sequence>MTRERGPGLWIVLLGILLGGAVFLAGSLAGYIKPNYSLLENVSEKAGLIMRLPPLLRPLGIFLNNIVAATLTYILTIVLIIPGISVIALNGYIVGSAVRYAVEEGGLSLLTALLLIIPHGILEIPAFLAAVGFGMRCLAYCRGVRRVIENTLSMYAVTAPLLLIAAFIEIFVTPVIAGVGGLGG</sequence>
<dbReference type="EnsemblBacteria" id="BAA81501">
    <property type="protein sequence ID" value="BAA81501"/>
    <property type="gene ID" value="APE_2485.1"/>
</dbReference>
<dbReference type="GeneID" id="1445449"/>
<evidence type="ECO:0000256" key="1">
    <source>
        <dbReference type="SAM" id="Phobius"/>
    </source>
</evidence>
<dbReference type="InterPro" id="IPR002798">
    <property type="entry name" value="SpoIIM-like"/>
</dbReference>
<accession>Q9Y8Z9</accession>